<organism evidence="1 2">
    <name type="scientific">Methanoculleus bourgensis</name>
    <dbReference type="NCBI Taxonomy" id="83986"/>
    <lineage>
        <taxon>Archaea</taxon>
        <taxon>Methanobacteriati</taxon>
        <taxon>Methanobacteriota</taxon>
        <taxon>Stenosarchaea group</taxon>
        <taxon>Methanomicrobia</taxon>
        <taxon>Methanomicrobiales</taxon>
        <taxon>Methanomicrobiaceae</taxon>
        <taxon>Methanoculleus</taxon>
    </lineage>
</organism>
<dbReference type="AlphaFoldDB" id="A0A0X3BLR4"/>
<dbReference type="EMBL" id="LT158599">
    <property type="protein sequence ID" value="CVK33056.1"/>
    <property type="molecule type" value="Genomic_DNA"/>
</dbReference>
<sequence>MKDLRHLSPFSPLKEQVLCYKR</sequence>
<accession>A0A0X3BLR4</accession>
<reference evidence="1 2" key="1">
    <citation type="submission" date="2016-01" db="EMBL/GenBank/DDBJ databases">
        <authorList>
            <person name="Manzoor S."/>
        </authorList>
    </citation>
    <scope>NUCLEOTIDE SEQUENCE [LARGE SCALE GENOMIC DNA]</scope>
    <source>
        <strain evidence="1">Methanoculleus sp MAB1</strain>
    </source>
</reference>
<evidence type="ECO:0000313" key="1">
    <source>
        <dbReference type="EMBL" id="CVK33056.1"/>
    </source>
</evidence>
<protein>
    <submittedName>
        <fullName evidence="1">Uncharacterized protein</fullName>
    </submittedName>
</protein>
<dbReference type="Proteomes" id="UP000069850">
    <property type="component" value="Chromosome 1"/>
</dbReference>
<name>A0A0X3BLR4_9EURY</name>
<evidence type="ECO:0000313" key="2">
    <source>
        <dbReference type="Proteomes" id="UP000069850"/>
    </source>
</evidence>
<proteinExistence type="predicted"/>
<dbReference type="KEGG" id="mema:MMAB1_1843"/>
<gene>
    <name evidence="1" type="ORF">MMAB1_1843</name>
</gene>